<feature type="transmembrane region" description="Helical" evidence="6">
    <location>
        <begin position="406"/>
        <end position="431"/>
    </location>
</feature>
<dbReference type="EMBL" id="CAJMWR010001595">
    <property type="protein sequence ID" value="CAE6429692.1"/>
    <property type="molecule type" value="Genomic_DNA"/>
</dbReference>
<comment type="subcellular location">
    <subcellularLocation>
        <location evidence="1">Membrane</location>
        <topology evidence="1">Multi-pass membrane protein</topology>
    </subcellularLocation>
</comment>
<feature type="compositionally biased region" description="Polar residues" evidence="5">
    <location>
        <begin position="18"/>
        <end position="42"/>
    </location>
</feature>
<feature type="transmembrane region" description="Helical" evidence="6">
    <location>
        <begin position="381"/>
        <end position="399"/>
    </location>
</feature>
<dbReference type="AlphaFoldDB" id="A0A8H3AJZ9"/>
<feature type="transmembrane region" description="Helical" evidence="6">
    <location>
        <begin position="110"/>
        <end position="130"/>
    </location>
</feature>
<dbReference type="InterPro" id="IPR001623">
    <property type="entry name" value="DnaJ_domain"/>
</dbReference>
<feature type="region of interest" description="Disordered" evidence="5">
    <location>
        <begin position="729"/>
        <end position="752"/>
    </location>
</feature>
<evidence type="ECO:0000256" key="3">
    <source>
        <dbReference type="ARBA" id="ARBA00022989"/>
    </source>
</evidence>
<feature type="region of interest" description="Disordered" evidence="5">
    <location>
        <begin position="692"/>
        <end position="711"/>
    </location>
</feature>
<dbReference type="Gene3D" id="1.20.1720.10">
    <property type="entry name" value="Multidrug resistance protein D"/>
    <property type="match status" value="1"/>
</dbReference>
<feature type="domain" description="J" evidence="7">
    <location>
        <begin position="520"/>
        <end position="590"/>
    </location>
</feature>
<dbReference type="Gene3D" id="1.10.287.110">
    <property type="entry name" value="DnaJ domain"/>
    <property type="match status" value="1"/>
</dbReference>
<evidence type="ECO:0000256" key="6">
    <source>
        <dbReference type="SAM" id="Phobius"/>
    </source>
</evidence>
<feature type="compositionally biased region" description="Basic residues" evidence="5">
    <location>
        <begin position="730"/>
        <end position="739"/>
    </location>
</feature>
<accession>A0A8H3AJZ9</accession>
<dbReference type="SMART" id="SM00271">
    <property type="entry name" value="DnaJ"/>
    <property type="match status" value="1"/>
</dbReference>
<proteinExistence type="predicted"/>
<evidence type="ECO:0000259" key="7">
    <source>
        <dbReference type="PROSITE" id="PS50076"/>
    </source>
</evidence>
<evidence type="ECO:0000313" key="8">
    <source>
        <dbReference type="EMBL" id="CAE6429692.1"/>
    </source>
</evidence>
<sequence length="837" mass="92790">MPSQAIPDRSPKQAYCSPLTTTPEIPLKQETQNDISKGSNIQPRQHALVQRPVDRWTLLPNLQDPKSYRRRDKAGIVFVVAIASFAGPFASNSLQPAFPELQKDWNIPDAVVALTTALFLCATGIAPLWYAFLSERYGRRPIYLSGFLIFSLASVVCALSTNIIMLLTFRFVQATGASCAQRHVWVHTNDYLIFMSPLNAEGPQDGALITWTHSWRSTMWFNVIFGSMIELLILLFLPETSIMLKTKQAAALSNPAPEQPQLSQKTFSQTCKSLFQLFILRPFHTVLYIRFLPVGLTVYYGSTSAIQGMSTLISAEIQTNLRLFGYSDKFNSMEIALAYIPSCLGYIIGSISGGYLSDHVYRRARARDGDNFVPESRLDSAWFGVPFMPIGLLIFGWTLHTHQKWMVPLVGGFIFGLGFMLGTGTCMAYFADVIPGQSASVVACFNLCRNVAAALSAALAAPAINKIGQGWYFTIMATLVDIKRPITWLAACCEKVGSPNFSMDNDPASLFFPDSDGPVDLYSVLGIKVGATSDEVKGGYRKLALKYHPDKHVNSSEEGKAAASLRFQQIGFAYTILGDEHRRKRYDATGSTSSNIPDMAEGEDAWERYFEEMFDSVTRERLDEMRQEYQGSEEERSDLRAAYLAGNGSIEHIMSEIHHSTYEDEARFVATINKMIDSGELQALDTWKTDVKDKKARNARRKRGEKEAKEAEEAARELGVWDEFYGNGKVGKRRGKGKGKSQANNGDGDDDNSALKALIQSKAKKLDGFLDSLAEKYASSSSASKKNTSRKRAAPSDEVDDDEKPPKRRTKVGLADDVAPKQRGKAIQGRRAKAKSS</sequence>
<evidence type="ECO:0000256" key="1">
    <source>
        <dbReference type="ARBA" id="ARBA00004141"/>
    </source>
</evidence>
<feature type="compositionally biased region" description="Basic residues" evidence="5">
    <location>
        <begin position="822"/>
        <end position="837"/>
    </location>
</feature>
<dbReference type="Proteomes" id="UP000663840">
    <property type="component" value="Unassembled WGS sequence"/>
</dbReference>
<evidence type="ECO:0000256" key="4">
    <source>
        <dbReference type="ARBA" id="ARBA00023136"/>
    </source>
</evidence>
<evidence type="ECO:0000256" key="5">
    <source>
        <dbReference type="SAM" id="MobiDB-lite"/>
    </source>
</evidence>
<feature type="transmembrane region" description="Helical" evidence="6">
    <location>
        <begin position="142"/>
        <end position="167"/>
    </location>
</feature>
<feature type="transmembrane region" description="Helical" evidence="6">
    <location>
        <begin position="219"/>
        <end position="237"/>
    </location>
</feature>
<dbReference type="Pfam" id="PF23302">
    <property type="entry name" value="HTH_DNAJC9"/>
    <property type="match status" value="1"/>
</dbReference>
<keyword evidence="3 6" id="KW-1133">Transmembrane helix</keyword>
<evidence type="ECO:0000256" key="2">
    <source>
        <dbReference type="ARBA" id="ARBA00022692"/>
    </source>
</evidence>
<gene>
    <name evidence="8" type="ORF">RDB_LOCUS64058</name>
</gene>
<feature type="transmembrane region" description="Helical" evidence="6">
    <location>
        <begin position="336"/>
        <end position="356"/>
    </location>
</feature>
<dbReference type="PANTHER" id="PTHR23502">
    <property type="entry name" value="MAJOR FACILITATOR SUPERFAMILY"/>
    <property type="match status" value="1"/>
</dbReference>
<feature type="transmembrane region" description="Helical" evidence="6">
    <location>
        <begin position="74"/>
        <end position="90"/>
    </location>
</feature>
<dbReference type="Gene3D" id="1.20.1250.20">
    <property type="entry name" value="MFS general substrate transporter like domains"/>
    <property type="match status" value="1"/>
</dbReference>
<dbReference type="InterPro" id="IPR056453">
    <property type="entry name" value="HTH_DNAJC9"/>
</dbReference>
<dbReference type="InterPro" id="IPR036259">
    <property type="entry name" value="MFS_trans_sf"/>
</dbReference>
<dbReference type="PANTHER" id="PTHR23502:SF5">
    <property type="entry name" value="QUINIDINE RESISTANCE PROTEIN 3"/>
    <property type="match status" value="1"/>
</dbReference>
<dbReference type="Pfam" id="PF00226">
    <property type="entry name" value="DnaJ"/>
    <property type="match status" value="1"/>
</dbReference>
<feature type="region of interest" description="Disordered" evidence="5">
    <location>
        <begin position="777"/>
        <end position="837"/>
    </location>
</feature>
<dbReference type="PROSITE" id="PS50076">
    <property type="entry name" value="DNAJ_2"/>
    <property type="match status" value="1"/>
</dbReference>
<dbReference type="InterPro" id="IPR011701">
    <property type="entry name" value="MFS"/>
</dbReference>
<dbReference type="InterPro" id="IPR036869">
    <property type="entry name" value="J_dom_sf"/>
</dbReference>
<feature type="compositionally biased region" description="Low complexity" evidence="5">
    <location>
        <begin position="777"/>
        <end position="786"/>
    </location>
</feature>
<reference evidence="8" key="1">
    <citation type="submission" date="2021-01" db="EMBL/GenBank/DDBJ databases">
        <authorList>
            <person name="Kaushik A."/>
        </authorList>
    </citation>
    <scope>NUCLEOTIDE SEQUENCE</scope>
    <source>
        <strain evidence="8">AG1-1A</strain>
    </source>
</reference>
<evidence type="ECO:0000313" key="9">
    <source>
        <dbReference type="Proteomes" id="UP000663840"/>
    </source>
</evidence>
<dbReference type="SUPFAM" id="SSF46565">
    <property type="entry name" value="Chaperone J-domain"/>
    <property type="match status" value="1"/>
</dbReference>
<dbReference type="SUPFAM" id="SSF103473">
    <property type="entry name" value="MFS general substrate transporter"/>
    <property type="match status" value="1"/>
</dbReference>
<dbReference type="CDD" id="cd06257">
    <property type="entry name" value="DnaJ"/>
    <property type="match status" value="1"/>
</dbReference>
<protein>
    <recommendedName>
        <fullName evidence="7">J domain-containing protein</fullName>
    </recommendedName>
</protein>
<keyword evidence="2 6" id="KW-0812">Transmembrane</keyword>
<feature type="region of interest" description="Disordered" evidence="5">
    <location>
        <begin position="1"/>
        <end position="42"/>
    </location>
</feature>
<feature type="compositionally biased region" description="Basic residues" evidence="5">
    <location>
        <begin position="694"/>
        <end position="703"/>
    </location>
</feature>
<dbReference type="Pfam" id="PF07690">
    <property type="entry name" value="MFS_1"/>
    <property type="match status" value="2"/>
</dbReference>
<name>A0A8H3AJZ9_9AGAM</name>
<keyword evidence="4 6" id="KW-0472">Membrane</keyword>
<comment type="caution">
    <text evidence="8">The sequence shown here is derived from an EMBL/GenBank/DDBJ whole genome shotgun (WGS) entry which is preliminary data.</text>
</comment>
<dbReference type="GO" id="GO:0022857">
    <property type="term" value="F:transmembrane transporter activity"/>
    <property type="evidence" value="ECO:0007669"/>
    <property type="project" value="InterPro"/>
</dbReference>
<dbReference type="GO" id="GO:0005886">
    <property type="term" value="C:plasma membrane"/>
    <property type="evidence" value="ECO:0007669"/>
    <property type="project" value="TreeGrafter"/>
</dbReference>
<organism evidence="8 9">
    <name type="scientific">Rhizoctonia solani</name>
    <dbReference type="NCBI Taxonomy" id="456999"/>
    <lineage>
        <taxon>Eukaryota</taxon>
        <taxon>Fungi</taxon>
        <taxon>Dikarya</taxon>
        <taxon>Basidiomycota</taxon>
        <taxon>Agaricomycotina</taxon>
        <taxon>Agaricomycetes</taxon>
        <taxon>Cantharellales</taxon>
        <taxon>Ceratobasidiaceae</taxon>
        <taxon>Rhizoctonia</taxon>
    </lineage>
</organism>
<dbReference type="PRINTS" id="PR00625">
    <property type="entry name" value="JDOMAIN"/>
</dbReference>